<dbReference type="AlphaFoldDB" id="A0A0F8Z3W3"/>
<accession>A0A0F8Z3W3</accession>
<proteinExistence type="predicted"/>
<sequence length="31" mass="3560">MKDKIEPRLCEAFAHPVKKGVPAWQCTEYAI</sequence>
<evidence type="ECO:0000313" key="1">
    <source>
        <dbReference type="EMBL" id="KKK61104.1"/>
    </source>
</evidence>
<organism evidence="1">
    <name type="scientific">marine sediment metagenome</name>
    <dbReference type="NCBI Taxonomy" id="412755"/>
    <lineage>
        <taxon>unclassified sequences</taxon>
        <taxon>metagenomes</taxon>
        <taxon>ecological metagenomes</taxon>
    </lineage>
</organism>
<name>A0A0F8Z3W3_9ZZZZ</name>
<comment type="caution">
    <text evidence="1">The sequence shown here is derived from an EMBL/GenBank/DDBJ whole genome shotgun (WGS) entry which is preliminary data.</text>
</comment>
<reference evidence="1" key="1">
    <citation type="journal article" date="2015" name="Nature">
        <title>Complex archaea that bridge the gap between prokaryotes and eukaryotes.</title>
        <authorList>
            <person name="Spang A."/>
            <person name="Saw J.H."/>
            <person name="Jorgensen S.L."/>
            <person name="Zaremba-Niedzwiedzka K."/>
            <person name="Martijn J."/>
            <person name="Lind A.E."/>
            <person name="van Eijk R."/>
            <person name="Schleper C."/>
            <person name="Guy L."/>
            <person name="Ettema T.J."/>
        </authorList>
    </citation>
    <scope>NUCLEOTIDE SEQUENCE</scope>
</reference>
<dbReference type="EMBL" id="LAZR01062641">
    <property type="protein sequence ID" value="KKK61104.1"/>
    <property type="molecule type" value="Genomic_DNA"/>
</dbReference>
<protein>
    <submittedName>
        <fullName evidence="1">Uncharacterized protein</fullName>
    </submittedName>
</protein>
<feature type="non-terminal residue" evidence="1">
    <location>
        <position position="31"/>
    </location>
</feature>
<gene>
    <name evidence="1" type="ORF">LCGC14_3017650</name>
</gene>